<proteinExistence type="predicted"/>
<gene>
    <name evidence="1" type="ORF">Q0A17_13560</name>
</gene>
<dbReference type="EMBL" id="JAUJYW010000005">
    <property type="protein sequence ID" value="MDN8600429.1"/>
    <property type="molecule type" value="Genomic_DNA"/>
</dbReference>
<keyword evidence="2" id="KW-1185">Reference proteome</keyword>
<dbReference type="SUPFAM" id="SSF54427">
    <property type="entry name" value="NTF2-like"/>
    <property type="match status" value="1"/>
</dbReference>
<dbReference type="Proteomes" id="UP001174867">
    <property type="component" value="Unassembled WGS sequence"/>
</dbReference>
<dbReference type="InterPro" id="IPR032710">
    <property type="entry name" value="NTF2-like_dom_sf"/>
</dbReference>
<reference evidence="1 2" key="1">
    <citation type="submission" date="2023-07" db="EMBL/GenBank/DDBJ databases">
        <title>Citrobacter selenititolerans sp. nov., isolated from seleniferous soil.</title>
        <authorList>
            <person name="Zhang S."/>
            <person name="Li K."/>
            <person name="Peng J."/>
            <person name="Wang H."/>
            <person name="Sun J."/>
            <person name="Guo Y."/>
        </authorList>
    </citation>
    <scope>NUCLEOTIDE SEQUENCE [LARGE SCALE GENOMIC DNA]</scope>
    <source>
        <strain evidence="1 2">S2-9</strain>
    </source>
</reference>
<dbReference type="PIRSF" id="PIRSF029394">
    <property type="entry name" value="UCP029394"/>
    <property type="match status" value="1"/>
</dbReference>
<protein>
    <recommendedName>
        <fullName evidence="3">DUF4440 domain-containing protein</fullName>
    </recommendedName>
</protein>
<dbReference type="RefSeq" id="WP_301699409.1">
    <property type="nucleotide sequence ID" value="NZ_JAUJYW010000005.1"/>
</dbReference>
<name>A0ABT8PVY9_9ENTR</name>
<evidence type="ECO:0000313" key="2">
    <source>
        <dbReference type="Proteomes" id="UP001174867"/>
    </source>
</evidence>
<comment type="caution">
    <text evidence="1">The sequence shown here is derived from an EMBL/GenBank/DDBJ whole genome shotgun (WGS) entry which is preliminary data.</text>
</comment>
<accession>A0ABT8PVY9</accession>
<evidence type="ECO:0008006" key="3">
    <source>
        <dbReference type="Google" id="ProtNLM"/>
    </source>
</evidence>
<dbReference type="Gene3D" id="3.10.450.50">
    <property type="match status" value="1"/>
</dbReference>
<dbReference type="InterPro" id="IPR016918">
    <property type="entry name" value="UCP029394"/>
</dbReference>
<organism evidence="1 2">
    <name type="scientific">Citrobacter enshiensis</name>
    <dbReference type="NCBI Taxonomy" id="2971264"/>
    <lineage>
        <taxon>Bacteria</taxon>
        <taxon>Pseudomonadati</taxon>
        <taxon>Pseudomonadota</taxon>
        <taxon>Gammaproteobacteria</taxon>
        <taxon>Enterobacterales</taxon>
        <taxon>Enterobacteriaceae</taxon>
        <taxon>Citrobacter</taxon>
    </lineage>
</organism>
<sequence>MQSKRELIAHQSVVDLHRWIEEVFAGRSDYPAALNHLLGSFSPSFKMVTMKGQSIGFAEVENLFRNNTGDRPNLQIDIDSFETLQLSDSSVICRYRETHRNEGNVHSRWSVAVIDIQNEQPRWHYLHETAIVD</sequence>
<evidence type="ECO:0000313" key="1">
    <source>
        <dbReference type="EMBL" id="MDN8600429.1"/>
    </source>
</evidence>